<evidence type="ECO:0000313" key="3">
    <source>
        <dbReference type="EMBL" id="MSS36393.1"/>
    </source>
</evidence>
<dbReference type="Proteomes" id="UP000429958">
    <property type="component" value="Unassembled WGS sequence"/>
</dbReference>
<dbReference type="GO" id="GO:0006508">
    <property type="term" value="P:proteolysis"/>
    <property type="evidence" value="ECO:0007669"/>
    <property type="project" value="UniProtKB-KW"/>
</dbReference>
<feature type="transmembrane region" description="Helical" evidence="1">
    <location>
        <begin position="57"/>
        <end position="77"/>
    </location>
</feature>
<accession>A0A7X2NKD1</accession>
<evidence type="ECO:0000256" key="1">
    <source>
        <dbReference type="SAM" id="Phobius"/>
    </source>
</evidence>
<keyword evidence="1" id="KW-1133">Transmembrane helix</keyword>
<name>A0A7X2NKD1_9CLOT</name>
<keyword evidence="4" id="KW-1185">Reference proteome</keyword>
<keyword evidence="1" id="KW-0472">Membrane</keyword>
<keyword evidence="3" id="KW-0645">Protease</keyword>
<keyword evidence="1" id="KW-0812">Transmembrane</keyword>
<sequence length="150" mass="16652">MKSGKKLLPEGWLPRVLVIAGAALAGNLLLRVVPWPDWIRTSYESAAAMDQAEEGRYLFMTLLLAPAVEEGVFRLFLFGWLFRERLGFWGAAVLSSLSFGLYHGNWIQGVYGFFLGVILAWGYESSAYGKYRMAVIMHGAANLAVLVIFG</sequence>
<comment type="caution">
    <text evidence="3">The sequence shown here is derived from an EMBL/GenBank/DDBJ whole genome shotgun (WGS) entry which is preliminary data.</text>
</comment>
<dbReference type="InterPro" id="IPR003675">
    <property type="entry name" value="Rce1/LyrA-like_dom"/>
</dbReference>
<feature type="transmembrane region" description="Helical" evidence="1">
    <location>
        <begin position="86"/>
        <end position="102"/>
    </location>
</feature>
<evidence type="ECO:0000313" key="4">
    <source>
        <dbReference type="Proteomes" id="UP000429958"/>
    </source>
</evidence>
<keyword evidence="3" id="KW-0482">Metalloprotease</keyword>
<evidence type="ECO:0000259" key="2">
    <source>
        <dbReference type="Pfam" id="PF02517"/>
    </source>
</evidence>
<dbReference type="GO" id="GO:0008237">
    <property type="term" value="F:metallopeptidase activity"/>
    <property type="evidence" value="ECO:0007669"/>
    <property type="project" value="UniProtKB-KW"/>
</dbReference>
<feature type="transmembrane region" description="Helical" evidence="1">
    <location>
        <begin position="12"/>
        <end position="33"/>
    </location>
</feature>
<dbReference type="AlphaFoldDB" id="A0A7X2NKD1"/>
<dbReference type="Pfam" id="PF02517">
    <property type="entry name" value="Rce1-like"/>
    <property type="match status" value="1"/>
</dbReference>
<dbReference type="RefSeq" id="WP_154471818.1">
    <property type="nucleotide sequence ID" value="NZ_DBEWUL010000014.1"/>
</dbReference>
<dbReference type="GO" id="GO:0080120">
    <property type="term" value="P:CAAX-box protein maturation"/>
    <property type="evidence" value="ECO:0007669"/>
    <property type="project" value="UniProtKB-ARBA"/>
</dbReference>
<feature type="domain" description="CAAX prenyl protease 2/Lysostaphin resistance protein A-like" evidence="2">
    <location>
        <begin position="58"/>
        <end position="143"/>
    </location>
</feature>
<feature type="transmembrane region" description="Helical" evidence="1">
    <location>
        <begin position="108"/>
        <end position="124"/>
    </location>
</feature>
<keyword evidence="3" id="KW-0378">Hydrolase</keyword>
<reference evidence="3 4" key="1">
    <citation type="submission" date="2019-08" db="EMBL/GenBank/DDBJ databases">
        <title>In-depth cultivation of the pig gut microbiome towards novel bacterial diversity and tailored functional studies.</title>
        <authorList>
            <person name="Wylensek D."/>
            <person name="Hitch T.C.A."/>
            <person name="Clavel T."/>
        </authorList>
    </citation>
    <scope>NUCLEOTIDE SEQUENCE [LARGE SCALE GENOMIC DNA]</scope>
    <source>
        <strain evidence="3 4">WCA-389-WT-23D1</strain>
    </source>
</reference>
<protein>
    <submittedName>
        <fullName evidence="3">CPBP family intramembrane metalloprotease</fullName>
    </submittedName>
</protein>
<organism evidence="3 4">
    <name type="scientific">Clostridium porci</name>
    <dbReference type="NCBI Taxonomy" id="2605778"/>
    <lineage>
        <taxon>Bacteria</taxon>
        <taxon>Bacillati</taxon>
        <taxon>Bacillota</taxon>
        <taxon>Clostridia</taxon>
        <taxon>Eubacteriales</taxon>
        <taxon>Clostridiaceae</taxon>
        <taxon>Clostridium</taxon>
    </lineage>
</organism>
<dbReference type="EMBL" id="VUMD01000005">
    <property type="protein sequence ID" value="MSS36393.1"/>
    <property type="molecule type" value="Genomic_DNA"/>
</dbReference>
<dbReference type="GO" id="GO:0004175">
    <property type="term" value="F:endopeptidase activity"/>
    <property type="evidence" value="ECO:0007669"/>
    <property type="project" value="UniProtKB-ARBA"/>
</dbReference>
<gene>
    <name evidence="3" type="ORF">FYJ39_07380</name>
</gene>
<proteinExistence type="predicted"/>